<keyword evidence="4" id="KW-0677">Repeat</keyword>
<keyword evidence="9" id="KW-1185">Reference proteome</keyword>
<keyword evidence="2" id="KW-0880">Kelch repeat</keyword>
<feature type="region of interest" description="Disordered" evidence="7">
    <location>
        <begin position="262"/>
        <end position="451"/>
    </location>
</feature>
<dbReference type="InterPro" id="IPR006652">
    <property type="entry name" value="Kelch_1"/>
</dbReference>
<dbReference type="SUPFAM" id="SSF117281">
    <property type="entry name" value="Kelch motif"/>
    <property type="match status" value="1"/>
</dbReference>
<evidence type="ECO:0000313" key="9">
    <source>
        <dbReference type="Proteomes" id="UP000780801"/>
    </source>
</evidence>
<feature type="compositionally biased region" description="Polar residues" evidence="7">
    <location>
        <begin position="292"/>
        <end position="304"/>
    </location>
</feature>
<feature type="compositionally biased region" description="Low complexity" evidence="7">
    <location>
        <begin position="1367"/>
        <end position="1379"/>
    </location>
</feature>
<comment type="subcellular location">
    <subcellularLocation>
        <location evidence="1">Cytoplasm</location>
    </subcellularLocation>
</comment>
<feature type="compositionally biased region" description="Basic and acidic residues" evidence="7">
    <location>
        <begin position="277"/>
        <end position="291"/>
    </location>
</feature>
<name>A0A9P6FWB4_9FUNG</name>
<dbReference type="Pfam" id="PF24681">
    <property type="entry name" value="Kelch_KLHDC2_KLHL20_DRC7"/>
    <property type="match status" value="1"/>
</dbReference>
<proteinExistence type="predicted"/>
<evidence type="ECO:0000256" key="7">
    <source>
        <dbReference type="SAM" id="MobiDB-lite"/>
    </source>
</evidence>
<feature type="region of interest" description="Disordered" evidence="7">
    <location>
        <begin position="1303"/>
        <end position="1335"/>
    </location>
</feature>
<feature type="coiled-coil region" evidence="6">
    <location>
        <begin position="1054"/>
        <end position="1273"/>
    </location>
</feature>
<feature type="coiled-coil region" evidence="6">
    <location>
        <begin position="833"/>
        <end position="885"/>
    </location>
</feature>
<comment type="caution">
    <text evidence="8">The sequence shown here is derived from an EMBL/GenBank/DDBJ whole genome shotgun (WGS) entry which is preliminary data.</text>
</comment>
<dbReference type="SMART" id="SM00612">
    <property type="entry name" value="Kelch"/>
    <property type="match status" value="4"/>
</dbReference>
<evidence type="ECO:0000256" key="5">
    <source>
        <dbReference type="ARBA" id="ARBA00023054"/>
    </source>
</evidence>
<keyword evidence="3" id="KW-0963">Cytoplasm</keyword>
<organism evidence="8 9">
    <name type="scientific">Lunasporangiospora selenospora</name>
    <dbReference type="NCBI Taxonomy" id="979761"/>
    <lineage>
        <taxon>Eukaryota</taxon>
        <taxon>Fungi</taxon>
        <taxon>Fungi incertae sedis</taxon>
        <taxon>Mucoromycota</taxon>
        <taxon>Mortierellomycotina</taxon>
        <taxon>Mortierellomycetes</taxon>
        <taxon>Mortierellales</taxon>
        <taxon>Mortierellaceae</taxon>
        <taxon>Lunasporangiospora</taxon>
    </lineage>
</organism>
<dbReference type="Proteomes" id="UP000780801">
    <property type="component" value="Unassembled WGS sequence"/>
</dbReference>
<evidence type="ECO:0000256" key="2">
    <source>
        <dbReference type="ARBA" id="ARBA00022441"/>
    </source>
</evidence>
<feature type="coiled-coil region" evidence="6">
    <location>
        <begin position="570"/>
        <end position="604"/>
    </location>
</feature>
<protein>
    <submittedName>
        <fullName evidence="8">Negative regulator of mitotic exit</fullName>
    </submittedName>
</protein>
<dbReference type="EMBL" id="JAABOA010001273">
    <property type="protein sequence ID" value="KAF9581901.1"/>
    <property type="molecule type" value="Genomic_DNA"/>
</dbReference>
<dbReference type="GO" id="GO:0005737">
    <property type="term" value="C:cytoplasm"/>
    <property type="evidence" value="ECO:0007669"/>
    <property type="project" value="UniProtKB-SubCell"/>
</dbReference>
<evidence type="ECO:0000256" key="3">
    <source>
        <dbReference type="ARBA" id="ARBA00022490"/>
    </source>
</evidence>
<evidence type="ECO:0000256" key="4">
    <source>
        <dbReference type="ARBA" id="ARBA00022737"/>
    </source>
</evidence>
<dbReference type="FunFam" id="2.120.10.80:FF:000049">
    <property type="entry name" value="Cell polarity protein (Tea1)"/>
    <property type="match status" value="1"/>
</dbReference>
<feature type="compositionally biased region" description="Basic and acidic residues" evidence="7">
    <location>
        <begin position="319"/>
        <end position="329"/>
    </location>
</feature>
<reference evidence="8" key="1">
    <citation type="journal article" date="2020" name="Fungal Divers.">
        <title>Resolving the Mortierellaceae phylogeny through synthesis of multi-gene phylogenetics and phylogenomics.</title>
        <authorList>
            <person name="Vandepol N."/>
            <person name="Liber J."/>
            <person name="Desiro A."/>
            <person name="Na H."/>
            <person name="Kennedy M."/>
            <person name="Barry K."/>
            <person name="Grigoriev I.V."/>
            <person name="Miller A.N."/>
            <person name="O'Donnell K."/>
            <person name="Stajich J.E."/>
            <person name="Bonito G."/>
        </authorList>
    </citation>
    <scope>NUCLEOTIDE SEQUENCE</scope>
    <source>
        <strain evidence="8">KOD1015</strain>
    </source>
</reference>
<feature type="region of interest" description="Disordered" evidence="7">
    <location>
        <begin position="1367"/>
        <end position="1445"/>
    </location>
</feature>
<feature type="compositionally biased region" description="Polar residues" evidence="7">
    <location>
        <begin position="429"/>
        <end position="439"/>
    </location>
</feature>
<keyword evidence="5 6" id="KW-0175">Coiled coil</keyword>
<dbReference type="OrthoDB" id="45365at2759"/>
<dbReference type="Gene3D" id="2.120.10.80">
    <property type="entry name" value="Kelch-type beta propeller"/>
    <property type="match status" value="1"/>
</dbReference>
<evidence type="ECO:0000256" key="1">
    <source>
        <dbReference type="ARBA" id="ARBA00004496"/>
    </source>
</evidence>
<dbReference type="InterPro" id="IPR015915">
    <property type="entry name" value="Kelch-typ_b-propeller"/>
</dbReference>
<evidence type="ECO:0000256" key="6">
    <source>
        <dbReference type="SAM" id="Coils"/>
    </source>
</evidence>
<sequence length="1459" mass="162658">MYFGGKDAKNKCSDSLYVLHTFRNEWNRPQISGLLPPPRHSHAACVIGTTMYIFGGQFNNYYLNDIASFDMKSLNTSNPKWSRLEPASDLPPARAGHIAAAYDGRIYVFGGADEQFFYNDIWCYDPQTNRWEAVPAFGVLPTSRQGHASAVIDDTMYIHGGMNHEDELLGDLSAFKINDRRWLTFPDAVNSASPRTEHAVCAVGDKIYIMGGQLDPEDNEESGSIYILDTTKIRYHEPSSMTSLRSAYDNDSLARLEVSGPEEYTSHYQRPTPSPDSSRHPSNDQSNDPRRNFQQQQQSTSAFNDSHESHHPNSQNDSRMNRFADDSHHGTHPQARLSIDDSDSSPISRRRTVGKPAGYTAPEPIEPRSSQSTEDMYDRARAPSSGSPINAHDPNIGRRQSLPDKKHIPRVSMDQTPRVTSHGHHSISEDSNQVRQDSASPYPGSKDAEIKDLKQREQWLLAEIAMSRKRMGERPLSVEGNVWKEEMGAYDAERDSEKYRIMQTLLHVKSELERTKTSVVTQAQTASNKLREAERVRTAALQEAAYLKAKVSALQSGEVSALVKTETTRALDLEKRLTLALAQVDKLQSQCSQYEIDLERERSARESGMEREKQISLRADEVQTSHTRSLAEQASLHERATVAEASLRELEAKNAATEAGFSSYEQQSKTLLSQISALKVTIEHQKKSLEKTKKAYTYSIERAEDFERRWTQARQENDNKQLEFASVRAELDRHQREAEHWKTKAQEAELLWQESKNQNEAMRVMLENEMNEPSSTNSAGSVSRKHDSIMAITSASRVAELEHELGSLRHLLRESQLAASQANKSLGESMVRLSQLEQSSMTARAEATTAQRQLKDYEDRVADLESELTRKEESLDEKAKEQENNEVQLGLLRGVMRENGLLADDLILEALSQNVDGKAVVPSPSNAVANIKALKDKLENAERRAQEAEDQLIYLVTLKTEQETKIQQLEADYQTTVHYAQGTETTLQQLRDEAQVSKVEKDKMQVSMTELETSRSKIREDHATAQEAAMQATQLLEKDIEDLHQQLHESVGRTMELEQTLEETTRGLQAAEASAEEVRLELKTLKTKHHEHKKQNTVTSENYESKLAELESTLEETQASLAETRSQLETSQYEIEQAHELGKNTGKELEEVLTQVKTLEKAKEQLLTESTEAKEKLAEATKALATATEEKANIAAQAKTEEDTRKAAEEVQRAESRVKVAEEKAHTLEARHHELEIELEKAQQLIDSLQARIRDLEEQLRASENKISILLDNFQGPESVRNSVASLGGNDDLIMRLMEATGHAGRTSSPSGTAPYLAPRSRGSHLTDRTSSDSLTNEIEMLKSEWNQTKLQAANSYPSVVTTSATISSAAGTTGASSIEKADGVETESVKEGAATLSSPTTKDGSEGAVQAASGTGTGGPTSPTATAAAAATGTPSRSAQNLEEYEKMITDMENARRQ</sequence>
<feature type="compositionally biased region" description="Basic and acidic residues" evidence="7">
    <location>
        <begin position="1380"/>
        <end position="1391"/>
    </location>
</feature>
<accession>A0A9P6FWB4</accession>
<feature type="compositionally biased region" description="Low complexity" evidence="7">
    <location>
        <begin position="1421"/>
        <end position="1437"/>
    </location>
</feature>
<dbReference type="SUPFAM" id="SSF57997">
    <property type="entry name" value="Tropomyosin"/>
    <property type="match status" value="2"/>
</dbReference>
<gene>
    <name evidence="8" type="primary">KEL2_1</name>
    <name evidence="8" type="ORF">BGW38_000917</name>
</gene>
<feature type="coiled-coil region" evidence="6">
    <location>
        <begin position="703"/>
        <end position="751"/>
    </location>
</feature>
<dbReference type="PANTHER" id="PTHR23244">
    <property type="entry name" value="KELCH REPEAT DOMAIN"/>
    <property type="match status" value="1"/>
</dbReference>
<evidence type="ECO:0000313" key="8">
    <source>
        <dbReference type="EMBL" id="KAF9581901.1"/>
    </source>
</evidence>
<feature type="coiled-coil region" evidence="6">
    <location>
        <begin position="928"/>
        <end position="958"/>
    </location>
</feature>